<accession>A0ABS6PFA6</accession>
<comment type="caution">
    <text evidence="2">The sequence shown here is derived from an EMBL/GenBank/DDBJ whole genome shotgun (WGS) entry which is preliminary data.</text>
</comment>
<organism evidence="2 3">
    <name type="scientific">Pseudomonas ekonensis</name>
    <dbReference type="NCBI Taxonomy" id="2842353"/>
    <lineage>
        <taxon>Bacteria</taxon>
        <taxon>Pseudomonadati</taxon>
        <taxon>Pseudomonadota</taxon>
        <taxon>Gammaproteobacteria</taxon>
        <taxon>Pseudomonadales</taxon>
        <taxon>Pseudomonadaceae</taxon>
        <taxon>Pseudomonas</taxon>
    </lineage>
</organism>
<dbReference type="RefSeq" id="WP_217892761.1">
    <property type="nucleotide sequence ID" value="NZ_JAHSTS010000002.1"/>
</dbReference>
<evidence type="ECO:0000313" key="2">
    <source>
        <dbReference type="EMBL" id="MBV4459163.1"/>
    </source>
</evidence>
<reference evidence="2 3" key="1">
    <citation type="submission" date="2021-06" db="EMBL/GenBank/DDBJ databases">
        <title>Updating the genus Pseudomonas: Description of 43 new species and partition of the Pseudomonas putida group.</title>
        <authorList>
            <person name="Girard L."/>
            <person name="Lood C."/>
            <person name="Vandamme P."/>
            <person name="Rokni-Zadeh H."/>
            <person name="Van Noort V."/>
            <person name="Hofte M."/>
            <person name="Lavigne R."/>
            <person name="De Mot R."/>
        </authorList>
    </citation>
    <scope>NUCLEOTIDE SEQUENCE [LARGE SCALE GENOMIC DNA]</scope>
    <source>
        <strain evidence="2 3">COR58</strain>
    </source>
</reference>
<keyword evidence="3" id="KW-1185">Reference proteome</keyword>
<keyword evidence="1" id="KW-0472">Membrane</keyword>
<keyword evidence="1" id="KW-1133">Transmembrane helix</keyword>
<evidence type="ECO:0000313" key="3">
    <source>
        <dbReference type="Proteomes" id="UP000765224"/>
    </source>
</evidence>
<name>A0ABS6PFA6_9PSED</name>
<dbReference type="EMBL" id="JAHSTS010000002">
    <property type="protein sequence ID" value="MBV4459163.1"/>
    <property type="molecule type" value="Genomic_DNA"/>
</dbReference>
<dbReference type="Proteomes" id="UP000765224">
    <property type="component" value="Unassembled WGS sequence"/>
</dbReference>
<evidence type="ECO:0000256" key="1">
    <source>
        <dbReference type="SAM" id="Phobius"/>
    </source>
</evidence>
<gene>
    <name evidence="2" type="ORF">KVG96_14480</name>
</gene>
<feature type="transmembrane region" description="Helical" evidence="1">
    <location>
        <begin position="22"/>
        <end position="47"/>
    </location>
</feature>
<keyword evidence="1" id="KW-0812">Transmembrane</keyword>
<protein>
    <submittedName>
        <fullName evidence="2">Uncharacterized protein</fullName>
    </submittedName>
</protein>
<sequence>MGISEQAGSAALHLRLGALGSFVGVLCIHGAAPVLAVALGLIAAFVLTKM</sequence>
<proteinExistence type="predicted"/>